<dbReference type="Proteomes" id="UP000823882">
    <property type="component" value="Unassembled WGS sequence"/>
</dbReference>
<dbReference type="InterPro" id="IPR006683">
    <property type="entry name" value="Thioestr_dom"/>
</dbReference>
<name>A0A9D2P0P4_9FIRM</name>
<dbReference type="InterPro" id="IPR029069">
    <property type="entry name" value="HotDog_dom_sf"/>
</dbReference>
<protein>
    <submittedName>
        <fullName evidence="3">PaaI family thioesterase</fullName>
    </submittedName>
</protein>
<dbReference type="InterPro" id="IPR003736">
    <property type="entry name" value="PAAI_dom"/>
</dbReference>
<dbReference type="CDD" id="cd03443">
    <property type="entry name" value="PaaI_thioesterase"/>
    <property type="match status" value="1"/>
</dbReference>
<proteinExistence type="predicted"/>
<dbReference type="InterPro" id="IPR052723">
    <property type="entry name" value="Acyl-CoA_thioesterase_PaaI"/>
</dbReference>
<dbReference type="PANTHER" id="PTHR42856:SF1">
    <property type="entry name" value="ACYL-COENZYME A THIOESTERASE PAAI"/>
    <property type="match status" value="1"/>
</dbReference>
<evidence type="ECO:0000313" key="4">
    <source>
        <dbReference type="Proteomes" id="UP000823882"/>
    </source>
</evidence>
<dbReference type="Gene3D" id="3.10.129.10">
    <property type="entry name" value="Hotdog Thioesterase"/>
    <property type="match status" value="1"/>
</dbReference>
<dbReference type="EMBL" id="DWWJ01000108">
    <property type="protein sequence ID" value="HJC41126.1"/>
    <property type="molecule type" value="Genomic_DNA"/>
</dbReference>
<organism evidence="3 4">
    <name type="scientific">Candidatus Intestinimonas pullistercoris</name>
    <dbReference type="NCBI Taxonomy" id="2838623"/>
    <lineage>
        <taxon>Bacteria</taxon>
        <taxon>Bacillati</taxon>
        <taxon>Bacillota</taxon>
        <taxon>Clostridia</taxon>
        <taxon>Eubacteriales</taxon>
        <taxon>Intestinimonas</taxon>
    </lineage>
</organism>
<comment type="caution">
    <text evidence="3">The sequence shown here is derived from an EMBL/GenBank/DDBJ whole genome shotgun (WGS) entry which is preliminary data.</text>
</comment>
<keyword evidence="1" id="KW-0378">Hydrolase</keyword>
<evidence type="ECO:0000259" key="2">
    <source>
        <dbReference type="Pfam" id="PF03061"/>
    </source>
</evidence>
<dbReference type="PANTHER" id="PTHR42856">
    <property type="entry name" value="ACYL-COENZYME A THIOESTERASE PAAI"/>
    <property type="match status" value="1"/>
</dbReference>
<sequence length="139" mass="15182">MDCRTIMDFTNQHNAYMRHSGITITQVTPQQVTARAEIGPELLNPAGNLHGGVYFTMADAAASTLCRTDGRRYVTADSDIRFLRGTSGGVVLARAVFLHQGRRSCTVQVDLTDPEGRLLAVFTGSFTCVGEDYREKAPV</sequence>
<gene>
    <name evidence="3" type="ORF">H9701_06195</name>
</gene>
<evidence type="ECO:0000256" key="1">
    <source>
        <dbReference type="ARBA" id="ARBA00022801"/>
    </source>
</evidence>
<dbReference type="AlphaFoldDB" id="A0A9D2P0P4"/>
<accession>A0A9D2P0P4</accession>
<evidence type="ECO:0000313" key="3">
    <source>
        <dbReference type="EMBL" id="HJC41126.1"/>
    </source>
</evidence>
<dbReference type="Pfam" id="PF03061">
    <property type="entry name" value="4HBT"/>
    <property type="match status" value="1"/>
</dbReference>
<reference evidence="3" key="2">
    <citation type="submission" date="2021-04" db="EMBL/GenBank/DDBJ databases">
        <authorList>
            <person name="Gilroy R."/>
        </authorList>
    </citation>
    <scope>NUCLEOTIDE SEQUENCE</scope>
    <source>
        <strain evidence="3">CHK186-1790</strain>
    </source>
</reference>
<feature type="domain" description="Thioesterase" evidence="2">
    <location>
        <begin position="47"/>
        <end position="119"/>
    </location>
</feature>
<dbReference type="SUPFAM" id="SSF54637">
    <property type="entry name" value="Thioesterase/thiol ester dehydrase-isomerase"/>
    <property type="match status" value="1"/>
</dbReference>
<dbReference type="GO" id="GO:0016289">
    <property type="term" value="F:acyl-CoA hydrolase activity"/>
    <property type="evidence" value="ECO:0007669"/>
    <property type="project" value="TreeGrafter"/>
</dbReference>
<reference evidence="3" key="1">
    <citation type="journal article" date="2021" name="PeerJ">
        <title>Extensive microbial diversity within the chicken gut microbiome revealed by metagenomics and culture.</title>
        <authorList>
            <person name="Gilroy R."/>
            <person name="Ravi A."/>
            <person name="Getino M."/>
            <person name="Pursley I."/>
            <person name="Horton D.L."/>
            <person name="Alikhan N.F."/>
            <person name="Baker D."/>
            <person name="Gharbi K."/>
            <person name="Hall N."/>
            <person name="Watson M."/>
            <person name="Adriaenssens E.M."/>
            <person name="Foster-Nyarko E."/>
            <person name="Jarju S."/>
            <person name="Secka A."/>
            <person name="Antonio M."/>
            <person name="Oren A."/>
            <person name="Chaudhuri R.R."/>
            <person name="La Ragione R."/>
            <person name="Hildebrand F."/>
            <person name="Pallen M.J."/>
        </authorList>
    </citation>
    <scope>NUCLEOTIDE SEQUENCE</scope>
    <source>
        <strain evidence="3">CHK186-1790</strain>
    </source>
</reference>
<dbReference type="NCBIfam" id="TIGR00369">
    <property type="entry name" value="unchar_dom_1"/>
    <property type="match status" value="1"/>
</dbReference>